<dbReference type="Gene3D" id="1.10.510.10">
    <property type="entry name" value="Transferase(Phosphotransferase) domain 1"/>
    <property type="match status" value="1"/>
</dbReference>
<keyword evidence="1" id="KW-0547">Nucleotide-binding</keyword>
<evidence type="ECO:0000256" key="2">
    <source>
        <dbReference type="ARBA" id="ARBA00022840"/>
    </source>
</evidence>
<dbReference type="InterPro" id="IPR011009">
    <property type="entry name" value="Kinase-like_dom_sf"/>
</dbReference>
<dbReference type="PANTHER" id="PTHR24418">
    <property type="entry name" value="TYROSINE-PROTEIN KINASE"/>
    <property type="match status" value="1"/>
</dbReference>
<dbReference type="Pfam" id="PF07714">
    <property type="entry name" value="PK_Tyr_Ser-Thr"/>
    <property type="match status" value="1"/>
</dbReference>
<dbReference type="InterPro" id="IPR059179">
    <property type="entry name" value="MLKL-like_MCAfunc"/>
</dbReference>
<evidence type="ECO:0000259" key="3">
    <source>
        <dbReference type="PROSITE" id="PS50011"/>
    </source>
</evidence>
<dbReference type="GO" id="GO:0005524">
    <property type="term" value="F:ATP binding"/>
    <property type="evidence" value="ECO:0007669"/>
    <property type="project" value="UniProtKB-KW"/>
</dbReference>
<name>A0A9N9J5J5_9GLOM</name>
<dbReference type="PROSITE" id="PS00109">
    <property type="entry name" value="PROTEIN_KINASE_TYR"/>
    <property type="match status" value="1"/>
</dbReference>
<dbReference type="InterPro" id="IPR036537">
    <property type="entry name" value="Adaptor_Cbl_N_dom_sf"/>
</dbReference>
<dbReference type="OrthoDB" id="122279at2759"/>
<evidence type="ECO:0000256" key="1">
    <source>
        <dbReference type="ARBA" id="ARBA00022741"/>
    </source>
</evidence>
<dbReference type="GO" id="GO:0007166">
    <property type="term" value="P:cell surface receptor signaling pathway"/>
    <property type="evidence" value="ECO:0007669"/>
    <property type="project" value="InterPro"/>
</dbReference>
<dbReference type="Proteomes" id="UP000789342">
    <property type="component" value="Unassembled WGS sequence"/>
</dbReference>
<comment type="caution">
    <text evidence="4">The sequence shown here is derived from an EMBL/GenBank/DDBJ whole genome shotgun (WGS) entry which is preliminary data.</text>
</comment>
<dbReference type="GO" id="GO:0004672">
    <property type="term" value="F:protein kinase activity"/>
    <property type="evidence" value="ECO:0007669"/>
    <property type="project" value="InterPro"/>
</dbReference>
<dbReference type="InterPro" id="IPR008266">
    <property type="entry name" value="Tyr_kinase_AS"/>
</dbReference>
<sequence length="337" mass="39694">IHAASAAIQNLKIRKEENRQFFTETNLVLLSKLKKVMIKIAKYIKEIREFKWLRRYFTSKSIEETFRLLTTEFDGYISSLNFSIIIELKMQNEKDCAALKHDTHETNQLLLQLVESVNYNKEFRDDVTKIKDGVMDIKECVQDIKNIKDCVHDIVTMLKHFEEFSTMKKLFNNLQSSQYKSELKEEDFIDSLLNLGDFTFAERSRGGIQKWIRNSDHLELAFTEINSNLLSKEHQKSLLFEVSLLKKLRGSRDIVQFYGLVKDEYRSKMYLVTEWSQYGNLREYYKQKKLKPSIKLQIALDIALGLNFLQACQILHRDLRSVNIMIGSHEHAKLANF</sequence>
<organism evidence="4 5">
    <name type="scientific">Acaulospora morrowiae</name>
    <dbReference type="NCBI Taxonomy" id="94023"/>
    <lineage>
        <taxon>Eukaryota</taxon>
        <taxon>Fungi</taxon>
        <taxon>Fungi incertae sedis</taxon>
        <taxon>Mucoromycota</taxon>
        <taxon>Glomeromycotina</taxon>
        <taxon>Glomeromycetes</taxon>
        <taxon>Diversisporales</taxon>
        <taxon>Acaulosporaceae</taxon>
        <taxon>Acaulospora</taxon>
    </lineage>
</organism>
<protein>
    <submittedName>
        <fullName evidence="4">913_t:CDS:1</fullName>
    </submittedName>
</protein>
<proteinExistence type="predicted"/>
<reference evidence="4" key="1">
    <citation type="submission" date="2021-06" db="EMBL/GenBank/DDBJ databases">
        <authorList>
            <person name="Kallberg Y."/>
            <person name="Tangrot J."/>
            <person name="Rosling A."/>
        </authorList>
    </citation>
    <scope>NUCLEOTIDE SEQUENCE</scope>
    <source>
        <strain evidence="4">CL551</strain>
    </source>
</reference>
<accession>A0A9N9J5J5</accession>
<dbReference type="PROSITE" id="PS50011">
    <property type="entry name" value="PROTEIN_KINASE_DOM"/>
    <property type="match status" value="1"/>
</dbReference>
<keyword evidence="5" id="KW-1185">Reference proteome</keyword>
<feature type="non-terminal residue" evidence="4">
    <location>
        <position position="1"/>
    </location>
</feature>
<evidence type="ECO:0000313" key="4">
    <source>
        <dbReference type="EMBL" id="CAG8764982.1"/>
    </source>
</evidence>
<feature type="domain" description="Protein kinase" evidence="3">
    <location>
        <begin position="189"/>
        <end position="337"/>
    </location>
</feature>
<keyword evidence="2" id="KW-0067">ATP-binding</keyword>
<feature type="non-terminal residue" evidence="4">
    <location>
        <position position="337"/>
    </location>
</feature>
<dbReference type="InterPro" id="IPR001245">
    <property type="entry name" value="Ser-Thr/Tyr_kinase_cat_dom"/>
</dbReference>
<dbReference type="CDD" id="cd21037">
    <property type="entry name" value="MLKL_NTD"/>
    <property type="match status" value="1"/>
</dbReference>
<dbReference type="InterPro" id="IPR050198">
    <property type="entry name" value="Non-receptor_tyrosine_kinases"/>
</dbReference>
<evidence type="ECO:0000313" key="5">
    <source>
        <dbReference type="Proteomes" id="UP000789342"/>
    </source>
</evidence>
<dbReference type="SUPFAM" id="SSF56112">
    <property type="entry name" value="Protein kinase-like (PK-like)"/>
    <property type="match status" value="1"/>
</dbReference>
<dbReference type="AlphaFoldDB" id="A0A9N9J5J5"/>
<dbReference type="EMBL" id="CAJVPV010043050">
    <property type="protein sequence ID" value="CAG8764982.1"/>
    <property type="molecule type" value="Genomic_DNA"/>
</dbReference>
<dbReference type="InterPro" id="IPR000719">
    <property type="entry name" value="Prot_kinase_dom"/>
</dbReference>
<gene>
    <name evidence="4" type="ORF">AMORRO_LOCUS16201</name>
</gene>
<dbReference type="Gene3D" id="1.20.930.20">
    <property type="entry name" value="Adaptor protein Cbl, N-terminal domain"/>
    <property type="match status" value="1"/>
</dbReference>